<evidence type="ECO:0000256" key="1">
    <source>
        <dbReference type="ARBA" id="ARBA00004123"/>
    </source>
</evidence>
<dbReference type="PANTHER" id="PTHR12709:SF5">
    <property type="entry name" value="DNA-DIRECTED RNA POLYMERASE I SUBUNIT RPA43"/>
    <property type="match status" value="1"/>
</dbReference>
<evidence type="ECO:0000256" key="3">
    <source>
        <dbReference type="ARBA" id="ARBA00023163"/>
    </source>
</evidence>
<dbReference type="Gene3D" id="3.30.1490.120">
    <property type="entry name" value="RNA polymerase Rpb7-like, N-terminal domain"/>
    <property type="match status" value="1"/>
</dbReference>
<feature type="compositionally biased region" description="Acidic residues" evidence="5">
    <location>
        <begin position="288"/>
        <end position="304"/>
    </location>
</feature>
<dbReference type="Proteomes" id="UP001437256">
    <property type="component" value="Unassembled WGS sequence"/>
</dbReference>
<feature type="compositionally biased region" description="Basic and acidic residues" evidence="5">
    <location>
        <begin position="31"/>
        <end position="40"/>
    </location>
</feature>
<dbReference type="InterPro" id="IPR045113">
    <property type="entry name" value="Rpb7-like"/>
</dbReference>
<reference evidence="7 8" key="1">
    <citation type="submission" date="2024-05" db="EMBL/GenBank/DDBJ databases">
        <title>A draft genome resource for the thread blight pathogen Marasmius tenuissimus strain MS-2.</title>
        <authorList>
            <person name="Yulfo-Soto G.E."/>
            <person name="Baruah I.K."/>
            <person name="Amoako-Attah I."/>
            <person name="Bukari Y."/>
            <person name="Meinhardt L.W."/>
            <person name="Bailey B.A."/>
            <person name="Cohen S.P."/>
        </authorList>
    </citation>
    <scope>NUCLEOTIDE SEQUENCE [LARGE SCALE GENOMIC DNA]</scope>
    <source>
        <strain evidence="7 8">MS-2</strain>
    </source>
</reference>
<evidence type="ECO:0000256" key="4">
    <source>
        <dbReference type="ARBA" id="ARBA00023242"/>
    </source>
</evidence>
<proteinExistence type="predicted"/>
<organism evidence="7 8">
    <name type="scientific">Marasmius tenuissimus</name>
    <dbReference type="NCBI Taxonomy" id="585030"/>
    <lineage>
        <taxon>Eukaryota</taxon>
        <taxon>Fungi</taxon>
        <taxon>Dikarya</taxon>
        <taxon>Basidiomycota</taxon>
        <taxon>Agaricomycotina</taxon>
        <taxon>Agaricomycetes</taxon>
        <taxon>Agaricomycetidae</taxon>
        <taxon>Agaricales</taxon>
        <taxon>Marasmiineae</taxon>
        <taxon>Marasmiaceae</taxon>
        <taxon>Marasmius</taxon>
    </lineage>
</organism>
<feature type="domain" description="RPA43 OB" evidence="6">
    <location>
        <begin position="141"/>
        <end position="253"/>
    </location>
</feature>
<evidence type="ECO:0000256" key="5">
    <source>
        <dbReference type="SAM" id="MobiDB-lite"/>
    </source>
</evidence>
<feature type="compositionally biased region" description="Basic and acidic residues" evidence="5">
    <location>
        <begin position="273"/>
        <end position="287"/>
    </location>
</feature>
<feature type="region of interest" description="Disordered" evidence="5">
    <location>
        <begin position="187"/>
        <end position="223"/>
    </location>
</feature>
<feature type="region of interest" description="Disordered" evidence="5">
    <location>
        <begin position="261"/>
        <end position="362"/>
    </location>
</feature>
<evidence type="ECO:0000313" key="8">
    <source>
        <dbReference type="Proteomes" id="UP001437256"/>
    </source>
</evidence>
<dbReference type="Pfam" id="PF17875">
    <property type="entry name" value="RPA43_OB"/>
    <property type="match status" value="1"/>
</dbReference>
<keyword evidence="4" id="KW-0539">Nucleus</keyword>
<evidence type="ECO:0000256" key="2">
    <source>
        <dbReference type="ARBA" id="ARBA00022478"/>
    </source>
</evidence>
<comment type="caution">
    <text evidence="7">The sequence shown here is derived from an EMBL/GenBank/DDBJ whole genome shotgun (WGS) entry which is preliminary data.</text>
</comment>
<feature type="region of interest" description="Disordered" evidence="5">
    <location>
        <begin position="1"/>
        <end position="40"/>
    </location>
</feature>
<keyword evidence="2" id="KW-0240">DNA-directed RNA polymerase</keyword>
<gene>
    <name evidence="7" type="ORF">AAF712_004039</name>
</gene>
<evidence type="ECO:0000259" key="6">
    <source>
        <dbReference type="Pfam" id="PF17875"/>
    </source>
</evidence>
<dbReference type="PANTHER" id="PTHR12709">
    <property type="entry name" value="DNA-DIRECTED RNA POLYMERASE II, III"/>
    <property type="match status" value="1"/>
</dbReference>
<keyword evidence="8" id="KW-1185">Reference proteome</keyword>
<accession>A0ABR3A588</accession>
<feature type="compositionally biased region" description="Basic and acidic residues" evidence="5">
    <location>
        <begin position="211"/>
        <end position="222"/>
    </location>
</feature>
<dbReference type="InterPro" id="IPR036898">
    <property type="entry name" value="RNA_pol_Rpb7-like_N_sf"/>
</dbReference>
<comment type="subcellular location">
    <subcellularLocation>
        <location evidence="1">Nucleus</location>
    </subcellularLocation>
</comment>
<name>A0ABR3A588_9AGAR</name>
<evidence type="ECO:0000313" key="7">
    <source>
        <dbReference type="EMBL" id="KAL0068710.1"/>
    </source>
</evidence>
<keyword evidence="3" id="KW-0804">Transcription</keyword>
<dbReference type="Gene3D" id="2.40.50.1060">
    <property type="match status" value="1"/>
</dbReference>
<protein>
    <recommendedName>
        <fullName evidence="6">RPA43 OB domain-containing protein</fullName>
    </recommendedName>
</protein>
<feature type="compositionally biased region" description="Basic and acidic residues" evidence="5">
    <location>
        <begin position="310"/>
        <end position="330"/>
    </location>
</feature>
<feature type="compositionally biased region" description="Basic residues" evidence="5">
    <location>
        <begin position="1"/>
        <end position="13"/>
    </location>
</feature>
<dbReference type="EMBL" id="JBBXMP010000016">
    <property type="protein sequence ID" value="KAL0068710.1"/>
    <property type="molecule type" value="Genomic_DNA"/>
</dbReference>
<feature type="compositionally biased region" description="Acidic residues" evidence="5">
    <location>
        <begin position="201"/>
        <end position="210"/>
    </location>
</feature>
<sequence>MPHTTHSTRKRKHSESGADAPSKKIKHSGKTKTDKKGKGKETEFQVVKASLAVSVPPIFSIDPKSGVAEMLDSMLMRHVLFSSHCVAVLLYSTPISRYIPAFEGVVLSHSNLEFLEQTASIKGDCPFLICKISFDATVWRPRMGMKLVGKINLCSPDHVSLLVHKTFNVSIPRHHIPTEQYEFEYGPAENDPEFGGAAQEEGADDEEKEAEDSGGRWVRKDTNAQLGDEDGKLTFTVVGLTIANEMLSLLGSIQDDPFSPLHVPTGKVSETSDAEKVQVDSQLRELTPEEEEGDELDSDGDEDTFAALGKKADEAKKRAEAEAERQAGQEKKKKKRKNADLDEETSVKKKKKGSAKEKDKKS</sequence>
<dbReference type="InterPro" id="IPR041178">
    <property type="entry name" value="RPA43_OB"/>
</dbReference>